<dbReference type="AlphaFoldDB" id="A0A068R6R6"/>
<evidence type="ECO:0000313" key="2">
    <source>
        <dbReference type="EMBL" id="CDG22908.1"/>
    </source>
</evidence>
<feature type="transmembrane region" description="Helical" evidence="1">
    <location>
        <begin position="82"/>
        <end position="104"/>
    </location>
</feature>
<keyword evidence="1" id="KW-0812">Transmembrane</keyword>
<keyword evidence="1" id="KW-1133">Transmembrane helix</keyword>
<dbReference type="InterPro" id="IPR009937">
    <property type="entry name" value="Phage_holin_3_6"/>
</dbReference>
<feature type="transmembrane region" description="Helical" evidence="1">
    <location>
        <begin position="50"/>
        <end position="76"/>
    </location>
</feature>
<organism evidence="2 3">
    <name type="scientific">Xenorhabdus poinarii G6</name>
    <dbReference type="NCBI Taxonomy" id="1354304"/>
    <lineage>
        <taxon>Bacteria</taxon>
        <taxon>Pseudomonadati</taxon>
        <taxon>Pseudomonadota</taxon>
        <taxon>Gammaproteobacteria</taxon>
        <taxon>Enterobacterales</taxon>
        <taxon>Morganellaceae</taxon>
        <taxon>Xenorhabdus</taxon>
    </lineage>
</organism>
<dbReference type="Proteomes" id="UP000032735">
    <property type="component" value="Chromosome"/>
</dbReference>
<dbReference type="HOGENOM" id="CLU_136851_0_0_6"/>
<gene>
    <name evidence="2" type="primary">yqjE</name>
    <name evidence="2" type="ORF">XPG1_3272</name>
</gene>
<evidence type="ECO:0000313" key="3">
    <source>
        <dbReference type="Proteomes" id="UP000032735"/>
    </source>
</evidence>
<proteinExistence type="predicted"/>
<sequence length="133" mass="14700">MSQSPHVKGPGKGLFETVRRVAAIVVRIVETRIQLIAVELEEGAAALIQLLLLVGLTLLFAGFGLMSLLIVIFWAIEPAYRIPAMAITAGTLLFLAIFSTIWTIRTARKLSFLNTTQAQLDIDRQMLEDDPHE</sequence>
<dbReference type="Pfam" id="PF07332">
    <property type="entry name" value="Phage_holin_3_6"/>
    <property type="match status" value="1"/>
</dbReference>
<keyword evidence="3" id="KW-1185">Reference proteome</keyword>
<dbReference type="OrthoDB" id="6505013at2"/>
<keyword evidence="1" id="KW-0472">Membrane</keyword>
<evidence type="ECO:0000256" key="1">
    <source>
        <dbReference type="SAM" id="Phobius"/>
    </source>
</evidence>
<accession>A0A068R6R6</accession>
<dbReference type="RefSeq" id="WP_045959754.1">
    <property type="nucleotide sequence ID" value="NZ_FO704551.1"/>
</dbReference>
<dbReference type="KEGG" id="xpo:XPG1_3272"/>
<dbReference type="STRING" id="1354304.XPG1_3272"/>
<name>A0A068R6R6_9GAMM</name>
<dbReference type="EMBL" id="FO704551">
    <property type="protein sequence ID" value="CDG22908.1"/>
    <property type="molecule type" value="Genomic_DNA"/>
</dbReference>
<reference evidence="2 3" key="1">
    <citation type="submission" date="2013-07" db="EMBL/GenBank/DDBJ databases">
        <authorList>
            <person name="Genoscope - CEA"/>
        </authorList>
    </citation>
    <scope>NUCLEOTIDE SEQUENCE [LARGE SCALE GENOMIC DNA]</scope>
    <source>
        <strain evidence="2 3">G6</strain>
    </source>
</reference>
<protein>
    <submittedName>
        <fullName evidence="2">Inner membrane protein yqjE</fullName>
    </submittedName>
</protein>